<accession>A0A395V802</accession>
<name>A0A395V802_9FIRM</name>
<evidence type="ECO:0000313" key="1">
    <source>
        <dbReference type="EMBL" id="RGS36375.1"/>
    </source>
</evidence>
<evidence type="ECO:0000313" key="2">
    <source>
        <dbReference type="Proteomes" id="UP000266172"/>
    </source>
</evidence>
<sequence length="168" mass="17979">MNYKRITDLPGVRIAREAMVVGDVTIGEDSCVLFYSTVRGDEGTITIGRETNIQESCTIHASIEGDVVIGDNVTIGHQAVVHGCTVGDRTLIGMAATILDGAEIGCDCIVGAGSLVTKHTRVPDGSLVLGSPAKVVRQLTEAEKKEIYRNSREYVKVAHEMQEQGLLP</sequence>
<dbReference type="Proteomes" id="UP000266172">
    <property type="component" value="Unassembled WGS sequence"/>
</dbReference>
<dbReference type="InterPro" id="IPR050484">
    <property type="entry name" value="Transf_Hexapept/Carb_Anhydrase"/>
</dbReference>
<dbReference type="EMBL" id="QRVL01000023">
    <property type="protein sequence ID" value="RGS36375.1"/>
    <property type="molecule type" value="Genomic_DNA"/>
</dbReference>
<dbReference type="RefSeq" id="WP_118098530.1">
    <property type="nucleotide sequence ID" value="NZ_CAUELN010000025.1"/>
</dbReference>
<dbReference type="CDD" id="cd04645">
    <property type="entry name" value="LbH_gamma_CA_like"/>
    <property type="match status" value="1"/>
</dbReference>
<comment type="caution">
    <text evidence="1">The sequence shown here is derived from an EMBL/GenBank/DDBJ whole genome shotgun (WGS) entry which is preliminary data.</text>
</comment>
<protein>
    <submittedName>
        <fullName evidence="1">Gamma carbonic anhydrase family protein</fullName>
    </submittedName>
</protein>
<dbReference type="AlphaFoldDB" id="A0A395V802"/>
<dbReference type="InterPro" id="IPR001451">
    <property type="entry name" value="Hexapep"/>
</dbReference>
<dbReference type="Gene3D" id="2.160.10.10">
    <property type="entry name" value="Hexapeptide repeat proteins"/>
    <property type="match status" value="1"/>
</dbReference>
<dbReference type="InterPro" id="IPR047324">
    <property type="entry name" value="LbH_gamma_CA-like"/>
</dbReference>
<dbReference type="InterPro" id="IPR011004">
    <property type="entry name" value="Trimer_LpxA-like_sf"/>
</dbReference>
<dbReference type="SUPFAM" id="SSF51161">
    <property type="entry name" value="Trimeric LpxA-like enzymes"/>
    <property type="match status" value="1"/>
</dbReference>
<dbReference type="PANTHER" id="PTHR13061:SF29">
    <property type="entry name" value="GAMMA CARBONIC ANHYDRASE-LIKE 1, MITOCHONDRIAL-RELATED"/>
    <property type="match status" value="1"/>
</dbReference>
<gene>
    <name evidence="1" type="ORF">DWX93_15815</name>
</gene>
<reference evidence="1 2" key="1">
    <citation type="submission" date="2018-08" db="EMBL/GenBank/DDBJ databases">
        <title>A genome reference for cultivated species of the human gut microbiota.</title>
        <authorList>
            <person name="Zou Y."/>
            <person name="Xue W."/>
            <person name="Luo G."/>
        </authorList>
    </citation>
    <scope>NUCLEOTIDE SEQUENCE [LARGE SCALE GENOMIC DNA]</scope>
    <source>
        <strain evidence="1 2">AF22-12AC</strain>
    </source>
</reference>
<dbReference type="PANTHER" id="PTHR13061">
    <property type="entry name" value="DYNACTIN SUBUNIT P25"/>
    <property type="match status" value="1"/>
</dbReference>
<dbReference type="Pfam" id="PF00132">
    <property type="entry name" value="Hexapep"/>
    <property type="match status" value="1"/>
</dbReference>
<proteinExistence type="predicted"/>
<organism evidence="1 2">
    <name type="scientific">Roseburia hominis</name>
    <dbReference type="NCBI Taxonomy" id="301301"/>
    <lineage>
        <taxon>Bacteria</taxon>
        <taxon>Bacillati</taxon>
        <taxon>Bacillota</taxon>
        <taxon>Clostridia</taxon>
        <taxon>Lachnospirales</taxon>
        <taxon>Lachnospiraceae</taxon>
        <taxon>Roseburia</taxon>
    </lineage>
</organism>